<keyword evidence="9" id="KW-1185">Reference proteome</keyword>
<feature type="transmembrane region" description="Helical" evidence="6">
    <location>
        <begin position="12"/>
        <end position="38"/>
    </location>
</feature>
<accession>A0A1Y2FYU9</accession>
<dbReference type="GO" id="GO:0015179">
    <property type="term" value="F:L-amino acid transmembrane transporter activity"/>
    <property type="evidence" value="ECO:0007669"/>
    <property type="project" value="TreeGrafter"/>
</dbReference>
<dbReference type="GO" id="GO:0016020">
    <property type="term" value="C:membrane"/>
    <property type="evidence" value="ECO:0007669"/>
    <property type="project" value="UniProtKB-SubCell"/>
</dbReference>
<proteinExistence type="inferred from homology"/>
<evidence type="ECO:0000256" key="6">
    <source>
        <dbReference type="SAM" id="Phobius"/>
    </source>
</evidence>
<comment type="subcellular location">
    <subcellularLocation>
        <location evidence="1">Membrane</location>
        <topology evidence="1">Multi-pass membrane protein</topology>
    </subcellularLocation>
</comment>
<evidence type="ECO:0000256" key="4">
    <source>
        <dbReference type="ARBA" id="ARBA00022989"/>
    </source>
</evidence>
<feature type="domain" description="Amino acid transporter transmembrane" evidence="7">
    <location>
        <begin position="2"/>
        <end position="384"/>
    </location>
</feature>
<dbReference type="PANTHER" id="PTHR22950:SF683">
    <property type="entry name" value="AMINO ACID TRANSPORTER (EUROFUNG)"/>
    <property type="match status" value="1"/>
</dbReference>
<organism evidence="8 9">
    <name type="scientific">Leucosporidium creatinivorum</name>
    <dbReference type="NCBI Taxonomy" id="106004"/>
    <lineage>
        <taxon>Eukaryota</taxon>
        <taxon>Fungi</taxon>
        <taxon>Dikarya</taxon>
        <taxon>Basidiomycota</taxon>
        <taxon>Pucciniomycotina</taxon>
        <taxon>Microbotryomycetes</taxon>
        <taxon>Leucosporidiales</taxon>
        <taxon>Leucosporidium</taxon>
    </lineage>
</organism>
<dbReference type="PANTHER" id="PTHR22950">
    <property type="entry name" value="AMINO ACID TRANSPORTER"/>
    <property type="match status" value="1"/>
</dbReference>
<gene>
    <name evidence="8" type="ORF">BCR35DRAFT_300430</name>
</gene>
<dbReference type="Proteomes" id="UP000193467">
    <property type="component" value="Unassembled WGS sequence"/>
</dbReference>
<feature type="transmembrane region" description="Helical" evidence="6">
    <location>
        <begin position="255"/>
        <end position="276"/>
    </location>
</feature>
<comment type="caution">
    <text evidence="8">The sequence shown here is derived from an EMBL/GenBank/DDBJ whole genome shotgun (WGS) entry which is preliminary data.</text>
</comment>
<evidence type="ECO:0000256" key="5">
    <source>
        <dbReference type="ARBA" id="ARBA00023136"/>
    </source>
</evidence>
<evidence type="ECO:0000313" key="9">
    <source>
        <dbReference type="Proteomes" id="UP000193467"/>
    </source>
</evidence>
<feature type="transmembrane region" description="Helical" evidence="6">
    <location>
        <begin position="297"/>
        <end position="316"/>
    </location>
</feature>
<evidence type="ECO:0000256" key="3">
    <source>
        <dbReference type="ARBA" id="ARBA00022692"/>
    </source>
</evidence>
<dbReference type="Pfam" id="PF01490">
    <property type="entry name" value="Aa_trans"/>
    <property type="match status" value="1"/>
</dbReference>
<evidence type="ECO:0000259" key="7">
    <source>
        <dbReference type="Pfam" id="PF01490"/>
    </source>
</evidence>
<feature type="transmembrane region" description="Helical" evidence="6">
    <location>
        <begin position="322"/>
        <end position="342"/>
    </location>
</feature>
<feature type="transmembrane region" description="Helical" evidence="6">
    <location>
        <begin position="130"/>
        <end position="150"/>
    </location>
</feature>
<dbReference type="InParanoid" id="A0A1Y2FYU9"/>
<name>A0A1Y2FYU9_9BASI</name>
<dbReference type="EMBL" id="MCGR01000006">
    <property type="protein sequence ID" value="ORY89303.1"/>
    <property type="molecule type" value="Genomic_DNA"/>
</dbReference>
<evidence type="ECO:0000313" key="8">
    <source>
        <dbReference type="EMBL" id="ORY89303.1"/>
    </source>
</evidence>
<protein>
    <submittedName>
        <fullName evidence="8">Putative amino acid transporter</fullName>
    </submittedName>
</protein>
<dbReference type="Gene3D" id="1.20.1740.10">
    <property type="entry name" value="Amino acid/polyamine transporter I"/>
    <property type="match status" value="1"/>
</dbReference>
<feature type="transmembrane region" description="Helical" evidence="6">
    <location>
        <begin position="362"/>
        <end position="385"/>
    </location>
</feature>
<evidence type="ECO:0000256" key="1">
    <source>
        <dbReference type="ARBA" id="ARBA00004141"/>
    </source>
</evidence>
<evidence type="ECO:0000256" key="2">
    <source>
        <dbReference type="ARBA" id="ARBA00008066"/>
    </source>
</evidence>
<dbReference type="InterPro" id="IPR013057">
    <property type="entry name" value="AA_transpt_TM"/>
</dbReference>
<dbReference type="AlphaFoldDB" id="A0A1Y2FYU9"/>
<reference evidence="8 9" key="1">
    <citation type="submission" date="2016-07" db="EMBL/GenBank/DDBJ databases">
        <title>Pervasive Adenine N6-methylation of Active Genes in Fungi.</title>
        <authorList>
            <consortium name="DOE Joint Genome Institute"/>
            <person name="Mondo S.J."/>
            <person name="Dannebaum R.O."/>
            <person name="Kuo R.C."/>
            <person name="Labutti K."/>
            <person name="Haridas S."/>
            <person name="Kuo A."/>
            <person name="Salamov A."/>
            <person name="Ahrendt S.R."/>
            <person name="Lipzen A."/>
            <person name="Sullivan W."/>
            <person name="Andreopoulos W.B."/>
            <person name="Clum A."/>
            <person name="Lindquist E."/>
            <person name="Daum C."/>
            <person name="Ramamoorthy G.K."/>
            <person name="Gryganskyi A."/>
            <person name="Culley D."/>
            <person name="Magnuson J.K."/>
            <person name="James T.Y."/>
            <person name="O'Malley M.A."/>
            <person name="Stajich J.E."/>
            <person name="Spatafora J.W."/>
            <person name="Visel A."/>
            <person name="Grigoriev I.V."/>
        </authorList>
    </citation>
    <scope>NUCLEOTIDE SEQUENCE [LARGE SCALE GENOMIC DNA]</scope>
    <source>
        <strain evidence="8 9">62-1032</strain>
    </source>
</reference>
<dbReference type="OrthoDB" id="40134at2759"/>
<sequence length="411" mass="43937">MKTQIGLGVLSIPYVLSVFGWVPGIILLLAVAAITTWADLEFGGRWKRAHPESYSVSDVGSIVAGRWGREFCGWIYFLYQVSVTGSAFIGLSTALNAVSSHATCTATFIGILAVAAFILSSTPTLRPLSIASYVGLLCILSAIFVVAVGVNVQERPAAAPATGPWDKQLLVVGNPSFQEAMLALSNLVFSFSGTPSFLPIASEMKNPRQFKKAALLCQGVVTSVFLLIGIMVYYACGVYVASPALGSAGPLLKKISYGMAIPGLLVTMTLCTHLPAKWLMLRLLRGTPHLTANTVRHWVTWEGCIFVCVLISYLFASAVSNFSSIIGLIGALLGTFLCMQGMAISRLYDEGQDIKNGKRRNWLLTSWCLFVLAVGTFITVAGTYASVVSIIDVYRTSPGAAWSCDDNSGSV</sequence>
<feature type="transmembrane region" description="Helical" evidence="6">
    <location>
        <begin position="97"/>
        <end position="118"/>
    </location>
</feature>
<feature type="transmembrane region" description="Helical" evidence="6">
    <location>
        <begin position="71"/>
        <end position="91"/>
    </location>
</feature>
<feature type="transmembrane region" description="Helical" evidence="6">
    <location>
        <begin position="213"/>
        <end position="235"/>
    </location>
</feature>
<dbReference type="STRING" id="106004.A0A1Y2FYU9"/>
<keyword evidence="5 6" id="KW-0472">Membrane</keyword>
<keyword evidence="3 6" id="KW-0812">Transmembrane</keyword>
<keyword evidence="4 6" id="KW-1133">Transmembrane helix</keyword>
<comment type="similarity">
    <text evidence="2">Belongs to the amino acid/polyamine transporter 2 family.</text>
</comment>